<evidence type="ECO:0000313" key="3">
    <source>
        <dbReference type="Proteomes" id="UP000053841"/>
    </source>
</evidence>
<protein>
    <submittedName>
        <fullName evidence="2">Uncharacterized protein</fullName>
    </submittedName>
</protein>
<gene>
    <name evidence="2" type="ORF">COCCADRAFT_88549</name>
</gene>
<dbReference type="KEGG" id="bze:COCCADRAFT_88549"/>
<proteinExistence type="predicted"/>
<dbReference type="RefSeq" id="XP_007709395.1">
    <property type="nucleotide sequence ID" value="XM_007711205.1"/>
</dbReference>
<evidence type="ECO:0000256" key="1">
    <source>
        <dbReference type="SAM" id="MobiDB-lite"/>
    </source>
</evidence>
<dbReference type="AlphaFoldDB" id="W6YF60"/>
<sequence>MPRVDELGTRRWRRPTTPTSGYDKDAVIPKFNLIVYIYKRWFCDVINAVRAPTSAQTLTDNGCRSVIGRRVVQNCPGACLANQLVPISPHTTHDTTFSICNFFHQPLSHTKSIQDAHGYPLVQTRQHGQRLISIWMTNIPKDVHHPTSHQSPGSRTQSGSKIGNGARTWKQNPRSPHKPTHAHIVTAKHGQHGDTVSSHVEVGTCHIVVWIIL</sequence>
<dbReference type="GeneID" id="19152593"/>
<dbReference type="Proteomes" id="UP000053841">
    <property type="component" value="Unassembled WGS sequence"/>
</dbReference>
<name>W6YF60_COCC2</name>
<feature type="region of interest" description="Disordered" evidence="1">
    <location>
        <begin position="142"/>
        <end position="181"/>
    </location>
</feature>
<dbReference type="HOGENOM" id="CLU_1294178_0_0_1"/>
<keyword evidence="3" id="KW-1185">Reference proteome</keyword>
<accession>W6YF60</accession>
<evidence type="ECO:0000313" key="2">
    <source>
        <dbReference type="EMBL" id="EUC36263.1"/>
    </source>
</evidence>
<dbReference type="EMBL" id="KI964563">
    <property type="protein sequence ID" value="EUC36263.1"/>
    <property type="molecule type" value="Genomic_DNA"/>
</dbReference>
<reference evidence="2 3" key="1">
    <citation type="journal article" date="2013" name="PLoS Genet.">
        <title>Comparative genome structure, secondary metabolite, and effector coding capacity across Cochliobolus pathogens.</title>
        <authorList>
            <person name="Condon B.J."/>
            <person name="Leng Y."/>
            <person name="Wu D."/>
            <person name="Bushley K.E."/>
            <person name="Ohm R.A."/>
            <person name="Otillar R."/>
            <person name="Martin J."/>
            <person name="Schackwitz W."/>
            <person name="Grimwood J."/>
            <person name="MohdZainudin N."/>
            <person name="Xue C."/>
            <person name="Wang R."/>
            <person name="Manning V.A."/>
            <person name="Dhillon B."/>
            <person name="Tu Z.J."/>
            <person name="Steffenson B.J."/>
            <person name="Salamov A."/>
            <person name="Sun H."/>
            <person name="Lowry S."/>
            <person name="LaButti K."/>
            <person name="Han J."/>
            <person name="Copeland A."/>
            <person name="Lindquist E."/>
            <person name="Barry K."/>
            <person name="Schmutz J."/>
            <person name="Baker S.E."/>
            <person name="Ciuffetti L.M."/>
            <person name="Grigoriev I.V."/>
            <person name="Zhong S."/>
            <person name="Turgeon B.G."/>
        </authorList>
    </citation>
    <scope>NUCLEOTIDE SEQUENCE [LARGE SCALE GENOMIC DNA]</scope>
    <source>
        <strain evidence="2 3">26-R-13</strain>
    </source>
</reference>
<organism evidence="2 3">
    <name type="scientific">Cochliobolus carbonum (strain 26-R-13)</name>
    <name type="common">Maize leaf spot fungus</name>
    <name type="synonym">Bipolaris zeicola</name>
    <dbReference type="NCBI Taxonomy" id="930089"/>
    <lineage>
        <taxon>Eukaryota</taxon>
        <taxon>Fungi</taxon>
        <taxon>Dikarya</taxon>
        <taxon>Ascomycota</taxon>
        <taxon>Pezizomycotina</taxon>
        <taxon>Dothideomycetes</taxon>
        <taxon>Pleosporomycetidae</taxon>
        <taxon>Pleosporales</taxon>
        <taxon>Pleosporineae</taxon>
        <taxon>Pleosporaceae</taxon>
        <taxon>Bipolaris</taxon>
    </lineage>
</organism>
<feature type="compositionally biased region" description="Polar residues" evidence="1">
    <location>
        <begin position="148"/>
        <end position="161"/>
    </location>
</feature>